<dbReference type="Gene3D" id="3.60.10.10">
    <property type="entry name" value="Endonuclease/exonuclease/phosphatase"/>
    <property type="match status" value="1"/>
</dbReference>
<reference evidence="2" key="1">
    <citation type="journal article" date="2019" name="bioRxiv">
        <title>The Genome of the Zebra Mussel, Dreissena polymorpha: A Resource for Invasive Species Research.</title>
        <authorList>
            <person name="McCartney M.A."/>
            <person name="Auch B."/>
            <person name="Kono T."/>
            <person name="Mallez S."/>
            <person name="Zhang Y."/>
            <person name="Obille A."/>
            <person name="Becker A."/>
            <person name="Abrahante J.E."/>
            <person name="Garbe J."/>
            <person name="Badalamenti J.P."/>
            <person name="Herman A."/>
            <person name="Mangelson H."/>
            <person name="Liachko I."/>
            <person name="Sullivan S."/>
            <person name="Sone E.D."/>
            <person name="Koren S."/>
            <person name="Silverstein K.A.T."/>
            <person name="Beckman K.B."/>
            <person name="Gohl D.M."/>
        </authorList>
    </citation>
    <scope>NUCLEOTIDE SEQUENCE</scope>
    <source>
        <strain evidence="2">Duluth1</strain>
        <tissue evidence="2">Whole animal</tissue>
    </source>
</reference>
<name>A0A9D4EGY2_DREPO</name>
<keyword evidence="3" id="KW-1185">Reference proteome</keyword>
<comment type="caution">
    <text evidence="2">The sequence shown here is derived from an EMBL/GenBank/DDBJ whole genome shotgun (WGS) entry which is preliminary data.</text>
</comment>
<feature type="domain" description="Endonuclease/exonuclease/phosphatase" evidence="1">
    <location>
        <begin position="43"/>
        <end position="187"/>
    </location>
</feature>
<dbReference type="Proteomes" id="UP000828390">
    <property type="component" value="Unassembled WGS sequence"/>
</dbReference>
<evidence type="ECO:0000313" key="3">
    <source>
        <dbReference type="Proteomes" id="UP000828390"/>
    </source>
</evidence>
<dbReference type="EMBL" id="JAIWYP010000008">
    <property type="protein sequence ID" value="KAH3779483.1"/>
    <property type="molecule type" value="Genomic_DNA"/>
</dbReference>
<evidence type="ECO:0000259" key="1">
    <source>
        <dbReference type="Pfam" id="PF03372"/>
    </source>
</evidence>
<dbReference type="GO" id="GO:0003824">
    <property type="term" value="F:catalytic activity"/>
    <property type="evidence" value="ECO:0007669"/>
    <property type="project" value="InterPro"/>
</dbReference>
<reference evidence="2" key="2">
    <citation type="submission" date="2020-11" db="EMBL/GenBank/DDBJ databases">
        <authorList>
            <person name="McCartney M.A."/>
            <person name="Auch B."/>
            <person name="Kono T."/>
            <person name="Mallez S."/>
            <person name="Becker A."/>
            <person name="Gohl D.M."/>
            <person name="Silverstein K.A.T."/>
            <person name="Koren S."/>
            <person name="Bechman K.B."/>
            <person name="Herman A."/>
            <person name="Abrahante J.E."/>
            <person name="Garbe J."/>
        </authorList>
    </citation>
    <scope>NUCLEOTIDE SEQUENCE</scope>
    <source>
        <strain evidence="2">Duluth1</strain>
        <tissue evidence="2">Whole animal</tissue>
    </source>
</reference>
<gene>
    <name evidence="2" type="ORF">DPMN_157286</name>
</gene>
<accession>A0A9D4EGY2</accession>
<dbReference type="InterPro" id="IPR005135">
    <property type="entry name" value="Endo/exonuclease/phosphatase"/>
</dbReference>
<sequence length="196" mass="21903">MNILTKERCLVPYSTFSKDSQAAIISVLNVRSLPNHSADVLKDPSFLMSDVIVLTETWLSENIASCTLLPNVLRPIAKEVLAMPYQMTIMTSTTPQIDITAQIPLLQQIEAMLVTIPHNEPCMILGDMNEDALATTHGPIQTALKSLHFQQVVQSPTHRFGACLDHIYTRNIDCMDTCVSATYYSDHDWASCNFKF</sequence>
<dbReference type="Pfam" id="PF03372">
    <property type="entry name" value="Exo_endo_phos"/>
    <property type="match status" value="1"/>
</dbReference>
<dbReference type="SUPFAM" id="SSF56219">
    <property type="entry name" value="DNase I-like"/>
    <property type="match status" value="1"/>
</dbReference>
<organism evidence="2 3">
    <name type="scientific">Dreissena polymorpha</name>
    <name type="common">Zebra mussel</name>
    <name type="synonym">Mytilus polymorpha</name>
    <dbReference type="NCBI Taxonomy" id="45954"/>
    <lineage>
        <taxon>Eukaryota</taxon>
        <taxon>Metazoa</taxon>
        <taxon>Spiralia</taxon>
        <taxon>Lophotrochozoa</taxon>
        <taxon>Mollusca</taxon>
        <taxon>Bivalvia</taxon>
        <taxon>Autobranchia</taxon>
        <taxon>Heteroconchia</taxon>
        <taxon>Euheterodonta</taxon>
        <taxon>Imparidentia</taxon>
        <taxon>Neoheterodontei</taxon>
        <taxon>Myida</taxon>
        <taxon>Dreissenoidea</taxon>
        <taxon>Dreissenidae</taxon>
        <taxon>Dreissena</taxon>
    </lineage>
</organism>
<proteinExistence type="predicted"/>
<evidence type="ECO:0000313" key="2">
    <source>
        <dbReference type="EMBL" id="KAH3779483.1"/>
    </source>
</evidence>
<dbReference type="InterPro" id="IPR036691">
    <property type="entry name" value="Endo/exonu/phosph_ase_sf"/>
</dbReference>
<dbReference type="AlphaFoldDB" id="A0A9D4EGY2"/>
<protein>
    <recommendedName>
        <fullName evidence="1">Endonuclease/exonuclease/phosphatase domain-containing protein</fullName>
    </recommendedName>
</protein>